<dbReference type="RefSeq" id="WP_146601144.1">
    <property type="nucleotide sequence ID" value="NZ_SJPY01000006.1"/>
</dbReference>
<dbReference type="EC" id="1.11.1.15" evidence="2"/>
<reference evidence="2 3" key="1">
    <citation type="submission" date="2019-02" db="EMBL/GenBank/DDBJ databases">
        <title>Deep-cultivation of Planctomycetes and their phenomic and genomic characterization uncovers novel biology.</title>
        <authorList>
            <person name="Wiegand S."/>
            <person name="Jogler M."/>
            <person name="Boedeker C."/>
            <person name="Pinto D."/>
            <person name="Vollmers J."/>
            <person name="Rivas-Marin E."/>
            <person name="Kohn T."/>
            <person name="Peeters S.H."/>
            <person name="Heuer A."/>
            <person name="Rast P."/>
            <person name="Oberbeckmann S."/>
            <person name="Bunk B."/>
            <person name="Jeske O."/>
            <person name="Meyerdierks A."/>
            <person name="Storesund J.E."/>
            <person name="Kallscheuer N."/>
            <person name="Luecker S."/>
            <person name="Lage O.M."/>
            <person name="Pohl T."/>
            <person name="Merkel B.J."/>
            <person name="Hornburger P."/>
            <person name="Mueller R.-W."/>
            <person name="Bruemmer F."/>
            <person name="Labrenz M."/>
            <person name="Spormann A.M."/>
            <person name="Op Den Camp H."/>
            <person name="Overmann J."/>
            <person name="Amann R."/>
            <person name="Jetten M.S.M."/>
            <person name="Mascher T."/>
            <person name="Medema M.H."/>
            <person name="Devos D.P."/>
            <person name="Kaster A.-K."/>
            <person name="Ovreas L."/>
            <person name="Rohde M."/>
            <person name="Galperin M.Y."/>
            <person name="Jogler C."/>
        </authorList>
    </citation>
    <scope>NUCLEOTIDE SEQUENCE [LARGE SCALE GENOMIC DNA]</scope>
    <source>
        <strain evidence="2 3">Q31b</strain>
    </source>
</reference>
<dbReference type="PANTHER" id="PTHR33930:SF8">
    <property type="entry name" value="4-CARBOXYMUCONOLACTONE DECARBOXYLASE"/>
    <property type="match status" value="1"/>
</dbReference>
<dbReference type="InterPro" id="IPR003779">
    <property type="entry name" value="CMD-like"/>
</dbReference>
<evidence type="ECO:0000313" key="2">
    <source>
        <dbReference type="EMBL" id="TWU38831.1"/>
    </source>
</evidence>
<dbReference type="InterPro" id="IPR004675">
    <property type="entry name" value="AhpD_core"/>
</dbReference>
<dbReference type="AlphaFoldDB" id="A0A5C6DTJ8"/>
<organism evidence="2 3">
    <name type="scientific">Novipirellula aureliae</name>
    <dbReference type="NCBI Taxonomy" id="2527966"/>
    <lineage>
        <taxon>Bacteria</taxon>
        <taxon>Pseudomonadati</taxon>
        <taxon>Planctomycetota</taxon>
        <taxon>Planctomycetia</taxon>
        <taxon>Pirellulales</taxon>
        <taxon>Pirellulaceae</taxon>
        <taxon>Novipirellula</taxon>
    </lineage>
</organism>
<dbReference type="PANTHER" id="PTHR33930">
    <property type="entry name" value="ALKYL HYDROPEROXIDE REDUCTASE AHPD"/>
    <property type="match status" value="1"/>
</dbReference>
<dbReference type="EMBL" id="SJPY01000006">
    <property type="protein sequence ID" value="TWU38831.1"/>
    <property type="molecule type" value="Genomic_DNA"/>
</dbReference>
<sequence length="101" mass="10908">MYDMKMMQQLNNYAELAPDAWEAFVAFDKATFADGKVPAKTKELIAVAVALTTQCSYCIEIHTKRAKQAGNTDEEIAETVMVAAALRAGGAVTHGTHCIAK</sequence>
<proteinExistence type="predicted"/>
<dbReference type="GO" id="GO:0051920">
    <property type="term" value="F:peroxiredoxin activity"/>
    <property type="evidence" value="ECO:0007669"/>
    <property type="project" value="InterPro"/>
</dbReference>
<name>A0A5C6DTJ8_9BACT</name>
<evidence type="ECO:0000313" key="3">
    <source>
        <dbReference type="Proteomes" id="UP000315471"/>
    </source>
</evidence>
<gene>
    <name evidence="2" type="primary">ahpD_3</name>
    <name evidence="2" type="ORF">Q31b_39090</name>
</gene>
<dbReference type="InterPro" id="IPR029032">
    <property type="entry name" value="AhpD-like"/>
</dbReference>
<keyword evidence="2" id="KW-0560">Oxidoreductase</keyword>
<dbReference type="SUPFAM" id="SSF69118">
    <property type="entry name" value="AhpD-like"/>
    <property type="match status" value="1"/>
</dbReference>
<protein>
    <submittedName>
        <fullName evidence="2">Alkyl hydroperoxide reductase AhpD</fullName>
        <ecNumber evidence="2">1.11.1.15</ecNumber>
    </submittedName>
</protein>
<feature type="domain" description="Carboxymuconolactone decarboxylase-like" evidence="1">
    <location>
        <begin position="18"/>
        <end position="96"/>
    </location>
</feature>
<keyword evidence="3" id="KW-1185">Reference proteome</keyword>
<dbReference type="Gene3D" id="1.20.1290.10">
    <property type="entry name" value="AhpD-like"/>
    <property type="match status" value="1"/>
</dbReference>
<dbReference type="OrthoDB" id="9806086at2"/>
<dbReference type="Pfam" id="PF02627">
    <property type="entry name" value="CMD"/>
    <property type="match status" value="1"/>
</dbReference>
<evidence type="ECO:0000259" key="1">
    <source>
        <dbReference type="Pfam" id="PF02627"/>
    </source>
</evidence>
<keyword evidence="2" id="KW-0575">Peroxidase</keyword>
<comment type="caution">
    <text evidence="2">The sequence shown here is derived from an EMBL/GenBank/DDBJ whole genome shotgun (WGS) entry which is preliminary data.</text>
</comment>
<accession>A0A5C6DTJ8</accession>
<dbReference type="NCBIfam" id="TIGR00778">
    <property type="entry name" value="ahpD_dom"/>
    <property type="match status" value="1"/>
</dbReference>
<dbReference type="Proteomes" id="UP000315471">
    <property type="component" value="Unassembled WGS sequence"/>
</dbReference>